<organism evidence="1 2">
    <name type="scientific">Tropilaelaps mercedesae</name>
    <dbReference type="NCBI Taxonomy" id="418985"/>
    <lineage>
        <taxon>Eukaryota</taxon>
        <taxon>Metazoa</taxon>
        <taxon>Ecdysozoa</taxon>
        <taxon>Arthropoda</taxon>
        <taxon>Chelicerata</taxon>
        <taxon>Arachnida</taxon>
        <taxon>Acari</taxon>
        <taxon>Parasitiformes</taxon>
        <taxon>Mesostigmata</taxon>
        <taxon>Gamasina</taxon>
        <taxon>Dermanyssoidea</taxon>
        <taxon>Laelapidae</taxon>
        <taxon>Tropilaelaps</taxon>
    </lineage>
</organism>
<dbReference type="AlphaFoldDB" id="A0A1V9XAQ2"/>
<protein>
    <submittedName>
        <fullName evidence="1">Sodium-coupled monocarboxylate transporter 1-like</fullName>
    </submittedName>
</protein>
<keyword evidence="2" id="KW-1185">Reference proteome</keyword>
<dbReference type="InParanoid" id="A0A1V9XAQ2"/>
<sequence length="54" mass="5987">MFAKYYSCDPLLAKRIVATDQLLPLFVMDTLGFVFLACSFRGSSAELCRPLAPV</sequence>
<evidence type="ECO:0000313" key="2">
    <source>
        <dbReference type="Proteomes" id="UP000192247"/>
    </source>
</evidence>
<name>A0A1V9XAQ2_9ACAR</name>
<dbReference type="OrthoDB" id="6132759at2759"/>
<dbReference type="Proteomes" id="UP000192247">
    <property type="component" value="Unassembled WGS sequence"/>
</dbReference>
<comment type="caution">
    <text evidence="1">The sequence shown here is derived from an EMBL/GenBank/DDBJ whole genome shotgun (WGS) entry which is preliminary data.</text>
</comment>
<evidence type="ECO:0000313" key="1">
    <source>
        <dbReference type="EMBL" id="OQR70402.1"/>
    </source>
</evidence>
<proteinExistence type="predicted"/>
<dbReference type="EMBL" id="MNPL01017676">
    <property type="protein sequence ID" value="OQR70402.1"/>
    <property type="molecule type" value="Genomic_DNA"/>
</dbReference>
<accession>A0A1V9XAQ2</accession>
<gene>
    <name evidence="1" type="ORF">BIW11_04164</name>
</gene>
<reference evidence="1 2" key="1">
    <citation type="journal article" date="2017" name="Gigascience">
        <title>Draft genome of the honey bee ectoparasitic mite, Tropilaelaps mercedesae, is shaped by the parasitic life history.</title>
        <authorList>
            <person name="Dong X."/>
            <person name="Armstrong S.D."/>
            <person name="Xia D."/>
            <person name="Makepeace B.L."/>
            <person name="Darby A.C."/>
            <person name="Kadowaki T."/>
        </authorList>
    </citation>
    <scope>NUCLEOTIDE SEQUENCE [LARGE SCALE GENOMIC DNA]</scope>
    <source>
        <strain evidence="1">Wuxi-XJTLU</strain>
    </source>
</reference>